<comment type="caution">
    <text evidence="2">The sequence shown here is derived from an EMBL/GenBank/DDBJ whole genome shotgun (WGS) entry which is preliminary data.</text>
</comment>
<evidence type="ECO:0000313" key="2">
    <source>
        <dbReference type="EMBL" id="MBB5638638.1"/>
    </source>
</evidence>
<proteinExistence type="predicted"/>
<dbReference type="RefSeq" id="WP_183884447.1">
    <property type="nucleotide sequence ID" value="NZ_JACHCE010000009.1"/>
</dbReference>
<evidence type="ECO:0000313" key="3">
    <source>
        <dbReference type="Proteomes" id="UP000537204"/>
    </source>
</evidence>
<sequence>MLHTKPELYYFLIGLRRITVAAFLLQLFLPLHSMAQSQPDFEEVPVYLSIPQVGNIEIPSLIRDQTVYLPVSDLFDFLKVVNSPSAGRDSISGFFINQPDTYLIDKTNNLIRYKDKVYPVKPEDLIKTNTSLYLNADYMGKIFGLYCIFSFRNLSVIVSTSLELPVMREMRQAEMRNNLSQLKGEIKVDTTIKRTYPLFHFGTADWSVINTQEKQATSDTRVVLGLGGVILGGETNVSINYHSTQPLQERDQYYLWRLANNDSHLFKQVMAGKIFGQSTASIFAPIVGAQVTNAPTTYRRSFGTYTLSNTTQPNWIVELYVNNTLVSYVRADASGYYTFEVPLVYGSSLVKLKFYGPLGEERTSEQNISIPFNFLPKNEFEYTASAGIVEDGIQSKYSRFSANYGLTKTVTIGGGTEYLSSVTSGPTMPFINSSARLFNNLLLSGEYTYGVRTKGILSYRLPSGIQLELNDTWYKRGQTAINNTYLEERKAIVSAPFRGKNFSAYTRITVDQITLPTTRYTTTEWLVSGVIWNLNANINNYALFTEQASPYIYTNLSVTAMILKNLRYTQQVQYEYGSGRFIGHKEEVERRLFKNGFLNLSYERNIASNIENIEFGIRYDFSMAQTGASVRKTNNSYRFLQYASGSLIYDQPTKYLGLTNHTSVGKGGITVVPYLDLNYNGQRDPGEPAAEGLRLRSYGGRIEQNKRDTTIRIMDLEPYVNYILELDPTSFENISWQLKKHNFSIAIDPNKIKIVEVPVTVVAEASGKVSIKSNGEVKGQGRIIVNFYRKNEDKSIARTVTEGDGYFSYMGLIPGDYTIRIDTAQLLKLNLKSIPEVLDFNVKKSRDGAVVDGLDFILTDGQVKDAGTKEKSADSLSREKVLDKIGVQGEFQKGKNENQSGRSGKQVEKPEKKVTQSEFDITLQVAHLSYHKAKAAQNYLVSEFNFTVVIKPAGHSNYNVIITGVDDIETAKNIVRKIKHRGFPDAFIFARRRPPLAEPQKTD</sequence>
<gene>
    <name evidence="2" type="ORF">HDE68_004570</name>
</gene>
<name>A0A7W8ZRC9_9SPHI</name>
<organism evidence="2 3">
    <name type="scientific">Pedobacter cryoconitis</name>
    <dbReference type="NCBI Taxonomy" id="188932"/>
    <lineage>
        <taxon>Bacteria</taxon>
        <taxon>Pseudomonadati</taxon>
        <taxon>Bacteroidota</taxon>
        <taxon>Sphingobacteriia</taxon>
        <taxon>Sphingobacteriales</taxon>
        <taxon>Sphingobacteriaceae</taxon>
        <taxon>Pedobacter</taxon>
    </lineage>
</organism>
<dbReference type="EMBL" id="JACHCE010000009">
    <property type="protein sequence ID" value="MBB5638638.1"/>
    <property type="molecule type" value="Genomic_DNA"/>
</dbReference>
<accession>A0A7W8ZRC9</accession>
<protein>
    <recommendedName>
        <fullName evidence="4">SPOR domain-containing protein</fullName>
    </recommendedName>
</protein>
<dbReference type="Proteomes" id="UP000537204">
    <property type="component" value="Unassembled WGS sequence"/>
</dbReference>
<reference evidence="2 3" key="1">
    <citation type="submission" date="2020-08" db="EMBL/GenBank/DDBJ databases">
        <title>Genomic Encyclopedia of Type Strains, Phase IV (KMG-V): Genome sequencing to study the core and pangenomes of soil and plant-associated prokaryotes.</title>
        <authorList>
            <person name="Whitman W."/>
        </authorList>
    </citation>
    <scope>NUCLEOTIDE SEQUENCE [LARGE SCALE GENOMIC DNA]</scope>
    <source>
        <strain evidence="2 3">S3M1</strain>
    </source>
</reference>
<feature type="region of interest" description="Disordered" evidence="1">
    <location>
        <begin position="893"/>
        <end position="912"/>
    </location>
</feature>
<evidence type="ECO:0000256" key="1">
    <source>
        <dbReference type="SAM" id="MobiDB-lite"/>
    </source>
</evidence>
<dbReference type="AlphaFoldDB" id="A0A7W8ZRC9"/>
<evidence type="ECO:0008006" key="4">
    <source>
        <dbReference type="Google" id="ProtNLM"/>
    </source>
</evidence>